<dbReference type="InterPro" id="IPR036097">
    <property type="entry name" value="HisK_dim/P_sf"/>
</dbReference>
<accession>A0A1X7BNP6</accession>
<dbReference type="OrthoDB" id="9815202at2"/>
<keyword evidence="6 11" id="KW-0812">Transmembrane</keyword>
<feature type="domain" description="HAMP" evidence="13">
    <location>
        <begin position="196"/>
        <end position="249"/>
    </location>
</feature>
<dbReference type="SMART" id="SM00387">
    <property type="entry name" value="HATPase_c"/>
    <property type="match status" value="1"/>
</dbReference>
<dbReference type="SMART" id="SM00304">
    <property type="entry name" value="HAMP"/>
    <property type="match status" value="1"/>
</dbReference>
<dbReference type="InterPro" id="IPR003594">
    <property type="entry name" value="HATPase_dom"/>
</dbReference>
<dbReference type="PROSITE" id="PS50109">
    <property type="entry name" value="HIS_KIN"/>
    <property type="match status" value="1"/>
</dbReference>
<reference evidence="14 15" key="1">
    <citation type="submission" date="2017-03" db="EMBL/GenBank/DDBJ databases">
        <authorList>
            <person name="Afonso C.L."/>
            <person name="Miller P.J."/>
            <person name="Scott M.A."/>
            <person name="Spackman E."/>
            <person name="Goraichik I."/>
            <person name="Dimitrov K.M."/>
            <person name="Suarez D.L."/>
            <person name="Swayne D.E."/>
        </authorList>
    </citation>
    <scope>NUCLEOTIDE SEQUENCE [LARGE SCALE GENOMIC DNA]</scope>
    <source>
        <strain evidence="14 15">CECT 7745</strain>
    </source>
</reference>
<feature type="transmembrane region" description="Helical" evidence="11">
    <location>
        <begin position="172"/>
        <end position="196"/>
    </location>
</feature>
<dbReference type="SUPFAM" id="SSF47384">
    <property type="entry name" value="Homodimeric domain of signal transducing histidine kinase"/>
    <property type="match status" value="1"/>
</dbReference>
<evidence type="ECO:0000256" key="7">
    <source>
        <dbReference type="ARBA" id="ARBA00022777"/>
    </source>
</evidence>
<dbReference type="Gene3D" id="1.10.287.130">
    <property type="match status" value="1"/>
</dbReference>
<gene>
    <name evidence="14" type="primary">cusS</name>
    <name evidence="14" type="ORF">ROA7745_01022</name>
</gene>
<dbReference type="AlphaFoldDB" id="A0A1X7BNP6"/>
<dbReference type="EC" id="2.7.13.3" evidence="3"/>
<dbReference type="InterPro" id="IPR004358">
    <property type="entry name" value="Sig_transdc_His_kin-like_C"/>
</dbReference>
<dbReference type="GO" id="GO:0005886">
    <property type="term" value="C:plasma membrane"/>
    <property type="evidence" value="ECO:0007669"/>
    <property type="project" value="TreeGrafter"/>
</dbReference>
<dbReference type="RefSeq" id="WP_085799190.1">
    <property type="nucleotide sequence ID" value="NZ_JAIMIB010000003.1"/>
</dbReference>
<dbReference type="PANTHER" id="PTHR45436">
    <property type="entry name" value="SENSOR HISTIDINE KINASE YKOH"/>
    <property type="match status" value="1"/>
</dbReference>
<feature type="domain" description="Histidine kinase" evidence="12">
    <location>
        <begin position="257"/>
        <end position="466"/>
    </location>
</feature>
<evidence type="ECO:0000256" key="9">
    <source>
        <dbReference type="ARBA" id="ARBA00023012"/>
    </source>
</evidence>
<dbReference type="Pfam" id="PF00512">
    <property type="entry name" value="HisKA"/>
    <property type="match status" value="1"/>
</dbReference>
<proteinExistence type="predicted"/>
<evidence type="ECO:0000256" key="10">
    <source>
        <dbReference type="ARBA" id="ARBA00023136"/>
    </source>
</evidence>
<dbReference type="InterPro" id="IPR050428">
    <property type="entry name" value="TCS_sensor_his_kinase"/>
</dbReference>
<evidence type="ECO:0000256" key="6">
    <source>
        <dbReference type="ARBA" id="ARBA00022692"/>
    </source>
</evidence>
<dbReference type="SMART" id="SM00388">
    <property type="entry name" value="HisKA"/>
    <property type="match status" value="1"/>
</dbReference>
<keyword evidence="7 14" id="KW-0418">Kinase</keyword>
<protein>
    <recommendedName>
        <fullName evidence="3">histidine kinase</fullName>
        <ecNumber evidence="3">2.7.13.3</ecNumber>
    </recommendedName>
</protein>
<dbReference type="PRINTS" id="PR00344">
    <property type="entry name" value="BCTRLSENSOR"/>
</dbReference>
<dbReference type="InterPro" id="IPR036890">
    <property type="entry name" value="HATPase_C_sf"/>
</dbReference>
<comment type="catalytic activity">
    <reaction evidence="1">
        <text>ATP + protein L-histidine = ADP + protein N-phospho-L-histidine.</text>
        <dbReference type="EC" id="2.7.13.3"/>
    </reaction>
</comment>
<dbReference type="EMBL" id="FWXB01000003">
    <property type="protein sequence ID" value="SMC11211.1"/>
    <property type="molecule type" value="Genomic_DNA"/>
</dbReference>
<dbReference type="SUPFAM" id="SSF55874">
    <property type="entry name" value="ATPase domain of HSP90 chaperone/DNA topoisomerase II/histidine kinase"/>
    <property type="match status" value="1"/>
</dbReference>
<keyword evidence="10 11" id="KW-0472">Membrane</keyword>
<evidence type="ECO:0000256" key="1">
    <source>
        <dbReference type="ARBA" id="ARBA00000085"/>
    </source>
</evidence>
<keyword evidence="9" id="KW-0902">Two-component regulatory system</keyword>
<dbReference type="Pfam" id="PF02518">
    <property type="entry name" value="HATPase_c"/>
    <property type="match status" value="1"/>
</dbReference>
<evidence type="ECO:0000259" key="12">
    <source>
        <dbReference type="PROSITE" id="PS50109"/>
    </source>
</evidence>
<evidence type="ECO:0000256" key="11">
    <source>
        <dbReference type="SAM" id="Phobius"/>
    </source>
</evidence>
<evidence type="ECO:0000313" key="14">
    <source>
        <dbReference type="EMBL" id="SMC11211.1"/>
    </source>
</evidence>
<name>A0A1X7BNP6_9RHOB</name>
<evidence type="ECO:0000256" key="3">
    <source>
        <dbReference type="ARBA" id="ARBA00012438"/>
    </source>
</evidence>
<evidence type="ECO:0000256" key="5">
    <source>
        <dbReference type="ARBA" id="ARBA00022679"/>
    </source>
</evidence>
<dbReference type="InterPro" id="IPR003660">
    <property type="entry name" value="HAMP_dom"/>
</dbReference>
<keyword evidence="15" id="KW-1185">Reference proteome</keyword>
<keyword evidence="4" id="KW-0597">Phosphoprotein</keyword>
<evidence type="ECO:0000256" key="4">
    <source>
        <dbReference type="ARBA" id="ARBA00022553"/>
    </source>
</evidence>
<evidence type="ECO:0000313" key="15">
    <source>
        <dbReference type="Proteomes" id="UP000193224"/>
    </source>
</evidence>
<dbReference type="Proteomes" id="UP000193224">
    <property type="component" value="Unassembled WGS sequence"/>
</dbReference>
<sequence length="477" mass="52026">MSALRQAMVLSLSFLVLLSIGGALFEDFLTKELQTEIDTELKQEFAGLSRELTTLGQVPDDFASGGLPLNDETAYGFLRSDGTVMGPVKIEVFAADGLRTLQDEEIFPEDVQQSIMEALEKAFDTESDDESDVVELPFDGEFDTLWRAYVGPALDGQLVVFSPTVGGLVAELSTVILIALVLISIPTMAVGVVFGLRAQRRLDRIGQGYERIADGDLTVRLAPKVVKDDLDLLTQRIDGATERLQTTLRQMSEFSANIAHDLRTPLTRLRIHLDQANEANDLAAHLNSSISQTDNIIAIFDAIQRIARLKTGERRAKFKALDLGNVASQVHDIYEAVAEDEGRTLICNVSNPVIVDGDINLLIQLLSNLIENAIRHTEVGATITLSVRGRWLSVSDDGPGIPEEECEKVLEPLYRLDHSRNTPGAGLGLSLVKVIADLHEANMTLSKADTNQQKGLLVKIEFRNPSSTLASPGAVSD</sequence>
<keyword evidence="5 14" id="KW-0808">Transferase</keyword>
<dbReference type="PANTHER" id="PTHR45436:SF8">
    <property type="entry name" value="HISTIDINE KINASE"/>
    <property type="match status" value="1"/>
</dbReference>
<evidence type="ECO:0000259" key="13">
    <source>
        <dbReference type="PROSITE" id="PS50885"/>
    </source>
</evidence>
<dbReference type="InterPro" id="IPR005467">
    <property type="entry name" value="His_kinase_dom"/>
</dbReference>
<dbReference type="GO" id="GO:0000155">
    <property type="term" value="F:phosphorelay sensor kinase activity"/>
    <property type="evidence" value="ECO:0007669"/>
    <property type="project" value="InterPro"/>
</dbReference>
<dbReference type="Gene3D" id="3.30.565.10">
    <property type="entry name" value="Histidine kinase-like ATPase, C-terminal domain"/>
    <property type="match status" value="1"/>
</dbReference>
<dbReference type="InterPro" id="IPR003661">
    <property type="entry name" value="HisK_dim/P_dom"/>
</dbReference>
<evidence type="ECO:0000256" key="8">
    <source>
        <dbReference type="ARBA" id="ARBA00022989"/>
    </source>
</evidence>
<dbReference type="PROSITE" id="PS50885">
    <property type="entry name" value="HAMP"/>
    <property type="match status" value="1"/>
</dbReference>
<evidence type="ECO:0000256" key="2">
    <source>
        <dbReference type="ARBA" id="ARBA00004370"/>
    </source>
</evidence>
<comment type="subcellular location">
    <subcellularLocation>
        <location evidence="2">Membrane</location>
    </subcellularLocation>
</comment>
<dbReference type="CDD" id="cd00082">
    <property type="entry name" value="HisKA"/>
    <property type="match status" value="1"/>
</dbReference>
<organism evidence="14 15">
    <name type="scientific">Roseovarius aestuarii</name>
    <dbReference type="NCBI Taxonomy" id="475083"/>
    <lineage>
        <taxon>Bacteria</taxon>
        <taxon>Pseudomonadati</taxon>
        <taxon>Pseudomonadota</taxon>
        <taxon>Alphaproteobacteria</taxon>
        <taxon>Rhodobacterales</taxon>
        <taxon>Roseobacteraceae</taxon>
        <taxon>Roseovarius</taxon>
    </lineage>
</organism>
<keyword evidence="8 11" id="KW-1133">Transmembrane helix</keyword>